<dbReference type="EMBL" id="JBBMFL010000003">
    <property type="protein sequence ID" value="MEQ2544031.1"/>
    <property type="molecule type" value="Genomic_DNA"/>
</dbReference>
<dbReference type="Gene3D" id="2.60.120.260">
    <property type="entry name" value="Galactose-binding domain-like"/>
    <property type="match status" value="2"/>
</dbReference>
<evidence type="ECO:0008006" key="3">
    <source>
        <dbReference type="Google" id="ProtNLM"/>
    </source>
</evidence>
<gene>
    <name evidence="1" type="ORF">WMO46_03575</name>
</gene>
<keyword evidence="2" id="KW-1185">Reference proteome</keyword>
<dbReference type="Proteomes" id="UP001460202">
    <property type="component" value="Unassembled WGS sequence"/>
</dbReference>
<proteinExistence type="predicted"/>
<evidence type="ECO:0000313" key="2">
    <source>
        <dbReference type="Proteomes" id="UP001460202"/>
    </source>
</evidence>
<protein>
    <recommendedName>
        <fullName evidence="3">Discoidin domain-containing protein</fullName>
    </recommendedName>
</protein>
<name>A0ABV1GV04_9BACT</name>
<accession>A0ABV1GV04</accession>
<comment type="caution">
    <text evidence="1">The sequence shown here is derived from an EMBL/GenBank/DDBJ whole genome shotgun (WGS) entry which is preliminary data.</text>
</comment>
<organism evidence="1 2">
    <name type="scientific">Alistipes intestinihominis</name>
    <dbReference type="NCBI Taxonomy" id="3133172"/>
    <lineage>
        <taxon>Bacteria</taxon>
        <taxon>Pseudomonadati</taxon>
        <taxon>Bacteroidota</taxon>
        <taxon>Bacteroidia</taxon>
        <taxon>Bacteroidales</taxon>
        <taxon>Rikenellaceae</taxon>
        <taxon>Alistipes</taxon>
    </lineage>
</organism>
<dbReference type="RefSeq" id="WP_349093814.1">
    <property type="nucleotide sequence ID" value="NZ_JBBMFL010000003.1"/>
</dbReference>
<sequence>MAVRPNIPPNLAEYKGYKLFGASSIYRLPFGDCFDYTTLAVATLRSHAVPAVFDYLPQWGRGFLGHSWFALLNDNGNFMSSPWGIDSDPATVFHPWAPIPKIYRYCYAANPFRQEYISRAKYRLPQFTQFQQDVTDQYISTTDPQIPLLDVNLADDYLYIAAFNNFGWNAIDIGSQKNNRACFQKMGRKMAYIVFGFDGRQLVPASHPFTIATNGQIQFRKADTTKLDRICITRKMPKGEHVARLESRLVGGRIQASDYEDFRVAETLYVIDSTIFPDLVPLHASKAYKYWRMLSADGSFGSISELQFFMSGSEIPAAGRIIGTPGYGPAWGINNVFDGSWLTSYDGPDADGNWYGMAFDQPVTIDRFRCAPRTDDNLIHSRDTYELKYWGGQNWVSLGKQIAKEKYLVFDKVPANAILWLSDLTQGREERIFTYENERQVWW</sequence>
<evidence type="ECO:0000313" key="1">
    <source>
        <dbReference type="EMBL" id="MEQ2544031.1"/>
    </source>
</evidence>
<reference evidence="1 2" key="1">
    <citation type="submission" date="2024-03" db="EMBL/GenBank/DDBJ databases">
        <title>Human intestinal bacterial collection.</title>
        <authorList>
            <person name="Pauvert C."/>
            <person name="Hitch T.C.A."/>
            <person name="Clavel T."/>
        </authorList>
    </citation>
    <scope>NUCLEOTIDE SEQUENCE [LARGE SCALE GENOMIC DNA]</scope>
    <source>
        <strain evidence="1 2">CLA-KB-H122</strain>
    </source>
</reference>